<reference evidence="1" key="1">
    <citation type="journal article" date="2019" name="bioRxiv">
        <title>The Genome of the Zebra Mussel, Dreissena polymorpha: A Resource for Invasive Species Research.</title>
        <authorList>
            <person name="McCartney M.A."/>
            <person name="Auch B."/>
            <person name="Kono T."/>
            <person name="Mallez S."/>
            <person name="Zhang Y."/>
            <person name="Obille A."/>
            <person name="Becker A."/>
            <person name="Abrahante J.E."/>
            <person name="Garbe J."/>
            <person name="Badalamenti J.P."/>
            <person name="Herman A."/>
            <person name="Mangelson H."/>
            <person name="Liachko I."/>
            <person name="Sullivan S."/>
            <person name="Sone E.D."/>
            <person name="Koren S."/>
            <person name="Silverstein K.A.T."/>
            <person name="Beckman K.B."/>
            <person name="Gohl D.M."/>
        </authorList>
    </citation>
    <scope>NUCLEOTIDE SEQUENCE</scope>
    <source>
        <strain evidence="1">Duluth1</strain>
        <tissue evidence="1">Whole animal</tissue>
    </source>
</reference>
<sequence length="54" mass="6184">MSQDTLNTYIEEMKVKPEVVEAWGNDSAQTSKLRSSLDHFWLLWLCVVAITSVI</sequence>
<dbReference type="EMBL" id="JAIWYP010000003">
    <property type="protein sequence ID" value="KAH3852358.1"/>
    <property type="molecule type" value="Genomic_DNA"/>
</dbReference>
<dbReference type="AlphaFoldDB" id="A0A9D4R316"/>
<organism evidence="1 2">
    <name type="scientific">Dreissena polymorpha</name>
    <name type="common">Zebra mussel</name>
    <name type="synonym">Mytilus polymorpha</name>
    <dbReference type="NCBI Taxonomy" id="45954"/>
    <lineage>
        <taxon>Eukaryota</taxon>
        <taxon>Metazoa</taxon>
        <taxon>Spiralia</taxon>
        <taxon>Lophotrochozoa</taxon>
        <taxon>Mollusca</taxon>
        <taxon>Bivalvia</taxon>
        <taxon>Autobranchia</taxon>
        <taxon>Heteroconchia</taxon>
        <taxon>Euheterodonta</taxon>
        <taxon>Imparidentia</taxon>
        <taxon>Neoheterodontei</taxon>
        <taxon>Myida</taxon>
        <taxon>Dreissenoidea</taxon>
        <taxon>Dreissenidae</taxon>
        <taxon>Dreissena</taxon>
    </lineage>
</organism>
<comment type="caution">
    <text evidence="1">The sequence shown here is derived from an EMBL/GenBank/DDBJ whole genome shotgun (WGS) entry which is preliminary data.</text>
</comment>
<keyword evidence="2" id="KW-1185">Reference proteome</keyword>
<dbReference type="Proteomes" id="UP000828390">
    <property type="component" value="Unassembled WGS sequence"/>
</dbReference>
<evidence type="ECO:0000313" key="2">
    <source>
        <dbReference type="Proteomes" id="UP000828390"/>
    </source>
</evidence>
<evidence type="ECO:0000313" key="1">
    <source>
        <dbReference type="EMBL" id="KAH3852358.1"/>
    </source>
</evidence>
<reference evidence="1" key="2">
    <citation type="submission" date="2020-11" db="EMBL/GenBank/DDBJ databases">
        <authorList>
            <person name="McCartney M.A."/>
            <person name="Auch B."/>
            <person name="Kono T."/>
            <person name="Mallez S."/>
            <person name="Becker A."/>
            <person name="Gohl D.M."/>
            <person name="Silverstein K.A.T."/>
            <person name="Koren S."/>
            <person name="Bechman K.B."/>
            <person name="Herman A."/>
            <person name="Abrahante J.E."/>
            <person name="Garbe J."/>
        </authorList>
    </citation>
    <scope>NUCLEOTIDE SEQUENCE</scope>
    <source>
        <strain evidence="1">Duluth1</strain>
        <tissue evidence="1">Whole animal</tissue>
    </source>
</reference>
<gene>
    <name evidence="1" type="ORF">DPMN_094864</name>
</gene>
<proteinExistence type="predicted"/>
<accession>A0A9D4R316</accession>
<protein>
    <submittedName>
        <fullName evidence="1">Uncharacterized protein</fullName>
    </submittedName>
</protein>
<name>A0A9D4R316_DREPO</name>